<evidence type="ECO:0000313" key="1">
    <source>
        <dbReference type="EMBL" id="PXY39429.1"/>
    </source>
</evidence>
<evidence type="ECO:0000313" key="2">
    <source>
        <dbReference type="Proteomes" id="UP000247903"/>
    </source>
</evidence>
<keyword evidence="2" id="KW-1185">Reference proteome</keyword>
<dbReference type="EMBL" id="QJHK01000018">
    <property type="protein sequence ID" value="PXY39429.1"/>
    <property type="molecule type" value="Genomic_DNA"/>
</dbReference>
<dbReference type="Proteomes" id="UP000247903">
    <property type="component" value="Unassembled WGS sequence"/>
</dbReference>
<proteinExistence type="predicted"/>
<accession>A0A2V4BKF2</accession>
<reference evidence="1 2" key="1">
    <citation type="submission" date="2018-05" db="EMBL/GenBank/DDBJ databases">
        <title>Flavobacterium sp. strain IMCC34759, incomplete genome.</title>
        <authorList>
            <person name="Joung Y."/>
            <person name="Cho J."/>
        </authorList>
    </citation>
    <scope>NUCLEOTIDE SEQUENCE [LARGE SCALE GENOMIC DNA]</scope>
    <source>
        <strain evidence="1 2">IMCC34759</strain>
    </source>
</reference>
<gene>
    <name evidence="1" type="ORF">DMB65_17410</name>
</gene>
<sequence length="67" mass="7889">MFPTDEFELLTELHKILFVNPENAKAINDLRSLLIVLNTNFRTIVNKKRAFLHLENPFFTILSFINL</sequence>
<protein>
    <submittedName>
        <fullName evidence="1">Uncharacterized protein</fullName>
    </submittedName>
</protein>
<dbReference type="AlphaFoldDB" id="A0A2V4BKF2"/>
<name>A0A2V4BKF2_9FLAO</name>
<organism evidence="1 2">
    <name type="scientific">Flavobacterium cheongpyeongense</name>
    <dbReference type="NCBI Taxonomy" id="2212651"/>
    <lineage>
        <taxon>Bacteria</taxon>
        <taxon>Pseudomonadati</taxon>
        <taxon>Bacteroidota</taxon>
        <taxon>Flavobacteriia</taxon>
        <taxon>Flavobacteriales</taxon>
        <taxon>Flavobacteriaceae</taxon>
        <taxon>Flavobacterium</taxon>
    </lineage>
</organism>
<comment type="caution">
    <text evidence="1">The sequence shown here is derived from an EMBL/GenBank/DDBJ whole genome shotgun (WGS) entry which is preliminary data.</text>
</comment>